<accession>A0A0N5BC71</accession>
<dbReference type="AlphaFoldDB" id="A0A0N5BC71"/>
<keyword evidence="1" id="KW-1185">Reference proteome</keyword>
<organism evidence="1 2">
    <name type="scientific">Strongyloides papillosus</name>
    <name type="common">Intestinal threadworm</name>
    <dbReference type="NCBI Taxonomy" id="174720"/>
    <lineage>
        <taxon>Eukaryota</taxon>
        <taxon>Metazoa</taxon>
        <taxon>Ecdysozoa</taxon>
        <taxon>Nematoda</taxon>
        <taxon>Chromadorea</taxon>
        <taxon>Rhabditida</taxon>
        <taxon>Tylenchina</taxon>
        <taxon>Panagrolaimomorpha</taxon>
        <taxon>Strongyloidoidea</taxon>
        <taxon>Strongyloididae</taxon>
        <taxon>Strongyloides</taxon>
    </lineage>
</organism>
<protein>
    <submittedName>
        <fullName evidence="2">Crp/Fnr family transcriptional regulator</fullName>
    </submittedName>
</protein>
<dbReference type="STRING" id="174720.A0A0N5BC71"/>
<evidence type="ECO:0000313" key="1">
    <source>
        <dbReference type="Proteomes" id="UP000046392"/>
    </source>
</evidence>
<dbReference type="Proteomes" id="UP000046392">
    <property type="component" value="Unplaced"/>
</dbReference>
<dbReference type="WBParaSite" id="SPAL_0000361900.1">
    <property type="protein sequence ID" value="SPAL_0000361900.1"/>
    <property type="gene ID" value="SPAL_0000361900"/>
</dbReference>
<evidence type="ECO:0000313" key="2">
    <source>
        <dbReference type="WBParaSite" id="SPAL_0000361900.1"/>
    </source>
</evidence>
<proteinExistence type="predicted"/>
<reference evidence="2" key="1">
    <citation type="submission" date="2016-03" db="UniProtKB">
        <authorList>
            <consortium name="WormBaseParasite"/>
        </authorList>
    </citation>
    <scope>IDENTIFICATION</scope>
</reference>
<name>A0A0N5BC71_STREA</name>
<sequence>MTDYYTDENIRSILNDSSPYQKESLLTALMQKEEIFEVLPP</sequence>